<reference evidence="1 2" key="1">
    <citation type="submission" date="2019-10" db="EMBL/GenBank/DDBJ databases">
        <title>Taxonomy of Antarctic Massilia spp.: description of Massilia rubra sp. nov., Massilia aquatica sp. nov., Massilia mucilaginosa sp. nov., Massilia frigida sp. nov. isolated from streams, lakes and regoliths.</title>
        <authorList>
            <person name="Holochova P."/>
            <person name="Sedlacek I."/>
            <person name="Kralova S."/>
            <person name="Maslanova I."/>
            <person name="Busse H.-J."/>
            <person name="Stankova E."/>
            <person name="Vrbovska V."/>
            <person name="Kovarovic V."/>
            <person name="Bartak M."/>
            <person name="Svec P."/>
            <person name="Pantucek R."/>
        </authorList>
    </citation>
    <scope>NUCLEOTIDE SEQUENCE [LARGE SCALE GENOMIC DNA]</scope>
    <source>
        <strain evidence="1 2">CCM 8694</strain>
    </source>
</reference>
<comment type="caution">
    <text evidence="1">The sequence shown here is derived from an EMBL/GenBank/DDBJ whole genome shotgun (WGS) entry which is preliminary data.</text>
</comment>
<evidence type="ECO:0000313" key="1">
    <source>
        <dbReference type="EMBL" id="NHZ66064.1"/>
    </source>
</evidence>
<evidence type="ECO:0008006" key="3">
    <source>
        <dbReference type="Google" id="ProtNLM"/>
    </source>
</evidence>
<name>A0ABX0N3G8_9BURK</name>
<dbReference type="EMBL" id="WHJF01000111">
    <property type="protein sequence ID" value="NHZ66064.1"/>
    <property type="molecule type" value="Genomic_DNA"/>
</dbReference>
<proteinExistence type="predicted"/>
<protein>
    <recommendedName>
        <fullName evidence="3">Secreted protein</fullName>
    </recommendedName>
</protein>
<accession>A0ABX0N3G8</accession>
<evidence type="ECO:0000313" key="2">
    <source>
        <dbReference type="Proteomes" id="UP000610594"/>
    </source>
</evidence>
<sequence>MRPQDTRALNAVVCVVPLAAPAPDYVQRFAPELRHDRASNGYPMSAQVFYEAMKNYRAGAFRVENTDRATLASGAIPTYYQVRMIGRQTRINYWWFSAYQHACFAGQGSHNGDWEHVTVILTEDRSAVAAVSYYQHGDHYTRIAGPRAAPCTPDGVGRCSGPRGFPMNGTHPVVYSGKYAHGSYHDSNSFGPPGPTECAQFGDYRNPASSADYLQSWRNLVDLDGNQEPWINDDRTASWAWGPDGMSTHPTQRSPVDAEHAASCTGSAMFGVANAGCYQSECLAGDDQAFDTCLKECKSDYTNMGLTCNKGRCPWEWSVYARNKYNFNYKIPAQDAGLIRRRNTGSEWNLP</sequence>
<dbReference type="Proteomes" id="UP000610594">
    <property type="component" value="Unassembled WGS sequence"/>
</dbReference>
<keyword evidence="2" id="KW-1185">Reference proteome</keyword>
<organism evidence="1 2">
    <name type="scientific">Massilia genomosp. 1</name>
    <dbReference type="NCBI Taxonomy" id="2609280"/>
    <lineage>
        <taxon>Bacteria</taxon>
        <taxon>Pseudomonadati</taxon>
        <taxon>Pseudomonadota</taxon>
        <taxon>Betaproteobacteria</taxon>
        <taxon>Burkholderiales</taxon>
        <taxon>Oxalobacteraceae</taxon>
        <taxon>Telluria group</taxon>
        <taxon>Massilia</taxon>
    </lineage>
</organism>
<gene>
    <name evidence="1" type="ORF">F1735_27865</name>
</gene>